<reference evidence="2" key="2">
    <citation type="journal article" date="2018" name="Plant J.">
        <title>The Sorghum bicolor reference genome: improved assembly, gene annotations, a transcriptome atlas, and signatures of genome organization.</title>
        <authorList>
            <person name="McCormick R.F."/>
            <person name="Truong S.K."/>
            <person name="Sreedasyam A."/>
            <person name="Jenkins J."/>
            <person name="Shu S."/>
            <person name="Sims D."/>
            <person name="Kennedy M."/>
            <person name="Amirebrahimi M."/>
            <person name="Weers B.D."/>
            <person name="McKinley B."/>
            <person name="Mattison A."/>
            <person name="Morishige D.T."/>
            <person name="Grimwood J."/>
            <person name="Schmutz J."/>
            <person name="Mullet J.E."/>
        </authorList>
    </citation>
    <scope>NUCLEOTIDE SEQUENCE [LARGE SCALE GENOMIC DNA]</scope>
    <source>
        <strain evidence="2">cv. BTx623</strain>
    </source>
</reference>
<dbReference type="EMBL" id="CM000762">
    <property type="protein sequence ID" value="OQU86990.1"/>
    <property type="molecule type" value="Genomic_DNA"/>
</dbReference>
<sequence length="45" mass="5252">MADLVWCCCYPRTPAQAWIQRSFFNGKMTRMLFFKRISLGAVGLH</sequence>
<reference evidence="1 2" key="1">
    <citation type="journal article" date="2009" name="Nature">
        <title>The Sorghum bicolor genome and the diversification of grasses.</title>
        <authorList>
            <person name="Paterson A.H."/>
            <person name="Bowers J.E."/>
            <person name="Bruggmann R."/>
            <person name="Dubchak I."/>
            <person name="Grimwood J."/>
            <person name="Gundlach H."/>
            <person name="Haberer G."/>
            <person name="Hellsten U."/>
            <person name="Mitros T."/>
            <person name="Poliakov A."/>
            <person name="Schmutz J."/>
            <person name="Spannagl M."/>
            <person name="Tang H."/>
            <person name="Wang X."/>
            <person name="Wicker T."/>
            <person name="Bharti A.K."/>
            <person name="Chapman J."/>
            <person name="Feltus F.A."/>
            <person name="Gowik U."/>
            <person name="Grigoriev I.V."/>
            <person name="Lyons E."/>
            <person name="Maher C.A."/>
            <person name="Martis M."/>
            <person name="Narechania A."/>
            <person name="Otillar R.P."/>
            <person name="Penning B.W."/>
            <person name="Salamov A.A."/>
            <person name="Wang Y."/>
            <person name="Zhang L."/>
            <person name="Carpita N.C."/>
            <person name="Freeling M."/>
            <person name="Gingle A.R."/>
            <person name="Hash C.T."/>
            <person name="Keller B."/>
            <person name="Klein P."/>
            <person name="Kresovich S."/>
            <person name="McCann M.C."/>
            <person name="Ming R."/>
            <person name="Peterson D.G."/>
            <person name="Mehboob-ur-Rahman"/>
            <person name="Ware D."/>
            <person name="Westhoff P."/>
            <person name="Mayer K.F."/>
            <person name="Messing J."/>
            <person name="Rokhsar D.S."/>
        </authorList>
    </citation>
    <scope>NUCLEOTIDE SEQUENCE [LARGE SCALE GENOMIC DNA]</scope>
    <source>
        <strain evidence="2">cv. BTx623</strain>
    </source>
</reference>
<accession>A0A1W0VXY8</accession>
<organism evidence="1 2">
    <name type="scientific">Sorghum bicolor</name>
    <name type="common">Sorghum</name>
    <name type="synonym">Sorghum vulgare</name>
    <dbReference type="NCBI Taxonomy" id="4558"/>
    <lineage>
        <taxon>Eukaryota</taxon>
        <taxon>Viridiplantae</taxon>
        <taxon>Streptophyta</taxon>
        <taxon>Embryophyta</taxon>
        <taxon>Tracheophyta</taxon>
        <taxon>Spermatophyta</taxon>
        <taxon>Magnoliopsida</taxon>
        <taxon>Liliopsida</taxon>
        <taxon>Poales</taxon>
        <taxon>Poaceae</taxon>
        <taxon>PACMAD clade</taxon>
        <taxon>Panicoideae</taxon>
        <taxon>Andropogonodae</taxon>
        <taxon>Andropogoneae</taxon>
        <taxon>Sorghinae</taxon>
        <taxon>Sorghum</taxon>
    </lineage>
</organism>
<gene>
    <name evidence="1" type="ORF">SORBI_3003G184699</name>
</gene>
<evidence type="ECO:0000313" key="1">
    <source>
        <dbReference type="EMBL" id="OQU86990.1"/>
    </source>
</evidence>
<dbReference type="InParanoid" id="A0A1W0VXY8"/>
<proteinExistence type="predicted"/>
<name>A0A1W0VXY8_SORBI</name>
<keyword evidence="2" id="KW-1185">Reference proteome</keyword>
<dbReference type="Gramene" id="OQU86990">
    <property type="protein sequence ID" value="OQU86990"/>
    <property type="gene ID" value="SORBI_3003G184699"/>
</dbReference>
<evidence type="ECO:0000313" key="2">
    <source>
        <dbReference type="Proteomes" id="UP000000768"/>
    </source>
</evidence>
<dbReference type="Proteomes" id="UP000000768">
    <property type="component" value="Chromosome 3"/>
</dbReference>
<dbReference type="AlphaFoldDB" id="A0A1W0VXY8"/>
<protein>
    <submittedName>
        <fullName evidence="1">Uncharacterized protein</fullName>
    </submittedName>
</protein>